<dbReference type="OrthoDB" id="917674at2"/>
<proteinExistence type="predicted"/>
<dbReference type="KEGG" id="cpi:Cpin_3232"/>
<dbReference type="AlphaFoldDB" id="A0A979G4K8"/>
<gene>
    <name evidence="2" type="ordered locus">Cpin_3232</name>
</gene>
<dbReference type="RefSeq" id="WP_012790875.1">
    <property type="nucleotide sequence ID" value="NC_013132.1"/>
</dbReference>
<reference evidence="3" key="1">
    <citation type="submission" date="2009-08" db="EMBL/GenBank/DDBJ databases">
        <title>The complete genome of Chitinophaga pinensis DSM 2588.</title>
        <authorList>
            <consortium name="US DOE Joint Genome Institute (JGI-PGF)"/>
            <person name="Lucas S."/>
            <person name="Copeland A."/>
            <person name="Lapidus A."/>
            <person name="Glavina del Rio T."/>
            <person name="Dalin E."/>
            <person name="Tice H."/>
            <person name="Bruce D."/>
            <person name="Goodwin L."/>
            <person name="Pitluck S."/>
            <person name="Kyrpides N."/>
            <person name="Mavromatis K."/>
            <person name="Ivanova N."/>
            <person name="Mikhailova N."/>
            <person name="Sims D."/>
            <person name="Meinche L."/>
            <person name="Brettin T."/>
            <person name="Detter J.C."/>
            <person name="Han C."/>
            <person name="Larimer F."/>
            <person name="Land M."/>
            <person name="Hauser L."/>
            <person name="Markowitz V."/>
            <person name="Cheng J.-F."/>
            <person name="Hugenholtz P."/>
            <person name="Woyke T."/>
            <person name="Wu D."/>
            <person name="Spring S."/>
            <person name="Klenk H.-P."/>
            <person name="Eisen J.A."/>
        </authorList>
    </citation>
    <scope>NUCLEOTIDE SEQUENCE [LARGE SCALE GENOMIC DNA]</scope>
    <source>
        <strain evidence="3">ATCC 43595 / DSM 2588 / LMG 13176 / NBRC 15968 / NCIMB 11800 / UQM 2034</strain>
    </source>
</reference>
<organism evidence="2 3">
    <name type="scientific">Chitinophaga pinensis (strain ATCC 43595 / DSM 2588 / LMG 13176 / NBRC 15968 / NCIMB 11800 / UQM 2034)</name>
    <dbReference type="NCBI Taxonomy" id="485918"/>
    <lineage>
        <taxon>Bacteria</taxon>
        <taxon>Pseudomonadati</taxon>
        <taxon>Bacteroidota</taxon>
        <taxon>Chitinophagia</taxon>
        <taxon>Chitinophagales</taxon>
        <taxon>Chitinophagaceae</taxon>
        <taxon>Chitinophaga</taxon>
    </lineage>
</organism>
<sequence length="360" mass="42163">MELTSAALQSHAGDKRLRHRRRGKGQPVKDRSARDSRHQYLNQRLAPIITDKRLLKVRERLTTQFFTSLRYLADTYKFQPLVPDDYPFPNNILMALKQAQGWIQYNEPETTLTLEDTGSSYCIRAESTVDCSHTLLFIPFKPLYDLLKKGERQSAELLMSVYHYLLRYAGIPSYREEDSYVYDQYGWLMDTLLDGVEYEHYRMTLEELKAAYYWGDVIGRKLRNGIHCTQWPQRLAGYHPTTEAERLLQAIAENAYTLYTQYPRGSFSEYLSEEPEEDDDYAPLATPYNYLSFVWSLEGELYRMLEQAINNDFCEYGGSLVPYRKQVFDQPQDSVKTGLPFARLLDDLIRQLIDLEILPL</sequence>
<feature type="region of interest" description="Disordered" evidence="1">
    <location>
        <begin position="1"/>
        <end position="36"/>
    </location>
</feature>
<evidence type="ECO:0000256" key="1">
    <source>
        <dbReference type="SAM" id="MobiDB-lite"/>
    </source>
</evidence>
<feature type="compositionally biased region" description="Basic and acidic residues" evidence="1">
    <location>
        <begin position="27"/>
        <end position="36"/>
    </location>
</feature>
<dbReference type="EMBL" id="CP001699">
    <property type="protein sequence ID" value="ACU60699.1"/>
    <property type="molecule type" value="Genomic_DNA"/>
</dbReference>
<protein>
    <submittedName>
        <fullName evidence="2">Uncharacterized protein</fullName>
    </submittedName>
</protein>
<dbReference type="Proteomes" id="UP000002215">
    <property type="component" value="Chromosome"/>
</dbReference>
<name>A0A979G4K8_CHIPD</name>
<accession>A0A979G4K8</accession>
<evidence type="ECO:0000313" key="3">
    <source>
        <dbReference type="Proteomes" id="UP000002215"/>
    </source>
</evidence>
<evidence type="ECO:0000313" key="2">
    <source>
        <dbReference type="EMBL" id="ACU60699.1"/>
    </source>
</evidence>
<reference evidence="2 3" key="2">
    <citation type="journal article" date="2010" name="Stand. Genomic Sci.">
        <title>Complete genome sequence of Chitinophaga pinensis type strain (UQM 2034).</title>
        <authorList>
            <person name="Glavina Del Rio T."/>
            <person name="Abt B."/>
            <person name="Spring S."/>
            <person name="Lapidus A."/>
            <person name="Nolan M."/>
            <person name="Tice H."/>
            <person name="Copeland A."/>
            <person name="Cheng J.F."/>
            <person name="Chen F."/>
            <person name="Bruce D."/>
            <person name="Goodwin L."/>
            <person name="Pitluck S."/>
            <person name="Ivanova N."/>
            <person name="Mavromatis K."/>
            <person name="Mikhailova N."/>
            <person name="Pati A."/>
            <person name="Chen A."/>
            <person name="Palaniappan K."/>
            <person name="Land M."/>
            <person name="Hauser L."/>
            <person name="Chang Y.J."/>
            <person name="Jeffries C.D."/>
            <person name="Chain P."/>
            <person name="Saunders E."/>
            <person name="Detter J.C."/>
            <person name="Brettin T."/>
            <person name="Rohde M."/>
            <person name="Goker M."/>
            <person name="Bristow J."/>
            <person name="Eisen J.A."/>
            <person name="Markowitz V."/>
            <person name="Hugenholtz P."/>
            <person name="Kyrpides N.C."/>
            <person name="Klenk H.P."/>
            <person name="Lucas S."/>
        </authorList>
    </citation>
    <scope>NUCLEOTIDE SEQUENCE [LARGE SCALE GENOMIC DNA]</scope>
    <source>
        <strain evidence="3">ATCC 43595 / DSM 2588 / LMG 13176 / NBRC 15968 / NCIMB 11800 / UQM 2034</strain>
    </source>
</reference>